<protein>
    <submittedName>
        <fullName evidence="1">Uncharacterized protein</fullName>
    </submittedName>
</protein>
<evidence type="ECO:0000313" key="1">
    <source>
        <dbReference type="EMBL" id="KAF7502921.1"/>
    </source>
</evidence>
<name>A0A8H7A9A7_9EURO</name>
<evidence type="ECO:0000313" key="2">
    <source>
        <dbReference type="Proteomes" id="UP000606974"/>
    </source>
</evidence>
<sequence>MMLRRKWVKETVSEDTWRYEVLQQIPPNNREIQNATEEGWEARWTAYLNST</sequence>
<dbReference type="Proteomes" id="UP000606974">
    <property type="component" value="Unassembled WGS sequence"/>
</dbReference>
<reference evidence="1" key="1">
    <citation type="submission" date="2020-02" db="EMBL/GenBank/DDBJ databases">
        <authorList>
            <person name="Palmer J.M."/>
        </authorList>
    </citation>
    <scope>NUCLEOTIDE SEQUENCE</scope>
    <source>
        <strain evidence="1">EPUS1.4</strain>
        <tissue evidence="1">Thallus</tissue>
    </source>
</reference>
<proteinExistence type="predicted"/>
<dbReference type="EMBL" id="JAACFV010000209">
    <property type="protein sequence ID" value="KAF7502921.1"/>
    <property type="molecule type" value="Genomic_DNA"/>
</dbReference>
<keyword evidence="2" id="KW-1185">Reference proteome</keyword>
<dbReference type="AlphaFoldDB" id="A0A8H7A9A7"/>
<accession>A0A8H7A9A7</accession>
<gene>
    <name evidence="1" type="ORF">GJ744_004826</name>
</gene>
<organism evidence="1 2">
    <name type="scientific">Endocarpon pusillum</name>
    <dbReference type="NCBI Taxonomy" id="364733"/>
    <lineage>
        <taxon>Eukaryota</taxon>
        <taxon>Fungi</taxon>
        <taxon>Dikarya</taxon>
        <taxon>Ascomycota</taxon>
        <taxon>Pezizomycotina</taxon>
        <taxon>Eurotiomycetes</taxon>
        <taxon>Chaetothyriomycetidae</taxon>
        <taxon>Verrucariales</taxon>
        <taxon>Verrucariaceae</taxon>
        <taxon>Endocarpon</taxon>
    </lineage>
</organism>
<comment type="caution">
    <text evidence="1">The sequence shown here is derived from an EMBL/GenBank/DDBJ whole genome shotgun (WGS) entry which is preliminary data.</text>
</comment>